<feature type="non-terminal residue" evidence="1">
    <location>
        <position position="1"/>
    </location>
</feature>
<dbReference type="PANTHER" id="PTHR47481">
    <property type="match status" value="1"/>
</dbReference>
<evidence type="ECO:0000313" key="1">
    <source>
        <dbReference type="EMBL" id="MBA0717406.1"/>
    </source>
</evidence>
<proteinExistence type="predicted"/>
<dbReference type="EMBL" id="JABEZV010000008">
    <property type="protein sequence ID" value="MBA0717406.1"/>
    <property type="molecule type" value="Genomic_DNA"/>
</dbReference>
<sequence length="164" mass="18286">KVAIPVDNGNFLAWKQHVLWVIKTHWLQSFVDGTVVIPLREVVDGDGVSNENSVYVQYKQQDSMLAAWLLSTVSASLHNQLVRSSGSSFELWKPSCVFLGVIRLLRLCDIECFPEEKQSAILNGLPPEFDHVVSIITTSKIPFNLEGITTVLLDAEARQQGHLS</sequence>
<comment type="caution">
    <text evidence="1">The sequence shown here is derived from an EMBL/GenBank/DDBJ whole genome shotgun (WGS) entry which is preliminary data.</text>
</comment>
<evidence type="ECO:0000313" key="2">
    <source>
        <dbReference type="Proteomes" id="UP000593574"/>
    </source>
</evidence>
<dbReference type="Proteomes" id="UP000593574">
    <property type="component" value="Unassembled WGS sequence"/>
</dbReference>
<dbReference type="AlphaFoldDB" id="A0A7J9A032"/>
<protein>
    <submittedName>
        <fullName evidence="1">Uncharacterized protein</fullName>
    </submittedName>
</protein>
<gene>
    <name evidence="1" type="ORF">Golax_005232</name>
</gene>
<keyword evidence="2" id="KW-1185">Reference proteome</keyword>
<organism evidence="1 2">
    <name type="scientific">Gossypium laxum</name>
    <dbReference type="NCBI Taxonomy" id="34288"/>
    <lineage>
        <taxon>Eukaryota</taxon>
        <taxon>Viridiplantae</taxon>
        <taxon>Streptophyta</taxon>
        <taxon>Embryophyta</taxon>
        <taxon>Tracheophyta</taxon>
        <taxon>Spermatophyta</taxon>
        <taxon>Magnoliopsida</taxon>
        <taxon>eudicotyledons</taxon>
        <taxon>Gunneridae</taxon>
        <taxon>Pentapetalae</taxon>
        <taxon>rosids</taxon>
        <taxon>malvids</taxon>
        <taxon>Malvales</taxon>
        <taxon>Malvaceae</taxon>
        <taxon>Malvoideae</taxon>
        <taxon>Gossypium</taxon>
    </lineage>
</organism>
<accession>A0A7J9A032</accession>
<reference evidence="1 2" key="1">
    <citation type="journal article" date="2019" name="Genome Biol. Evol.">
        <title>Insights into the evolution of the New World diploid cottons (Gossypium, subgenus Houzingenia) based on genome sequencing.</title>
        <authorList>
            <person name="Grover C.E."/>
            <person name="Arick M.A. 2nd"/>
            <person name="Thrash A."/>
            <person name="Conover J.L."/>
            <person name="Sanders W.S."/>
            <person name="Peterson D.G."/>
            <person name="Frelichowski J.E."/>
            <person name="Scheffler J.A."/>
            <person name="Scheffler B.E."/>
            <person name="Wendel J.F."/>
        </authorList>
    </citation>
    <scope>NUCLEOTIDE SEQUENCE [LARGE SCALE GENOMIC DNA]</scope>
    <source>
        <strain evidence="1">4</strain>
        <tissue evidence="1">Leaf</tissue>
    </source>
</reference>
<name>A0A7J9A032_9ROSI</name>
<dbReference type="PANTHER" id="PTHR47481:SF30">
    <property type="entry name" value="CCHC-TYPE DOMAIN-CONTAINING PROTEIN"/>
    <property type="match status" value="1"/>
</dbReference>